<evidence type="ECO:0000313" key="2">
    <source>
        <dbReference type="Proteomes" id="UP001152795"/>
    </source>
</evidence>
<evidence type="ECO:0000313" key="1">
    <source>
        <dbReference type="EMBL" id="CAB3998540.1"/>
    </source>
</evidence>
<gene>
    <name evidence="1" type="ORF">PACLA_8A054742</name>
</gene>
<dbReference type="AlphaFoldDB" id="A0A6S7HTP4"/>
<reference evidence="1" key="1">
    <citation type="submission" date="2020-04" db="EMBL/GenBank/DDBJ databases">
        <authorList>
            <person name="Alioto T."/>
            <person name="Alioto T."/>
            <person name="Gomez Garrido J."/>
        </authorList>
    </citation>
    <scope>NUCLEOTIDE SEQUENCE</scope>
    <source>
        <strain evidence="1">A484AB</strain>
    </source>
</reference>
<comment type="caution">
    <text evidence="1">The sequence shown here is derived from an EMBL/GenBank/DDBJ whole genome shotgun (WGS) entry which is preliminary data.</text>
</comment>
<keyword evidence="2" id="KW-1185">Reference proteome</keyword>
<dbReference type="Proteomes" id="UP001152795">
    <property type="component" value="Unassembled WGS sequence"/>
</dbReference>
<sequence length="257" mass="29162">MYSFFVFYFILLYFASTKPPFTSAGSSVGPVQAFKIKDCRRCPVGYEESIPCQCEIAKENDHNLSKLFAQQTTKLEAQAFTKMDSDLKMYSFFVFCFILYFASKKLPFTSAGSSVGPVQAFKIEDCRRCPLDYEVSISCQSEMAILCEIAKENDHNLSKLFAQQTTKMDSDLKMYNTEQLFTSAASDLLYLDLEVLDYQEDSRSKAFQGEIGVPSEIVTTVGIPYEIRVFKLCFGNVYDLSSGRSVKHFKVKTGEER</sequence>
<accession>A0A6S7HTP4</accession>
<name>A0A6S7HTP4_PARCT</name>
<dbReference type="EMBL" id="CACRXK020003381">
    <property type="protein sequence ID" value="CAB3998540.1"/>
    <property type="molecule type" value="Genomic_DNA"/>
</dbReference>
<protein>
    <submittedName>
        <fullName evidence="1">Uncharacterized protein</fullName>
    </submittedName>
</protein>
<proteinExistence type="predicted"/>
<organism evidence="1 2">
    <name type="scientific">Paramuricea clavata</name>
    <name type="common">Red gorgonian</name>
    <name type="synonym">Violescent sea-whip</name>
    <dbReference type="NCBI Taxonomy" id="317549"/>
    <lineage>
        <taxon>Eukaryota</taxon>
        <taxon>Metazoa</taxon>
        <taxon>Cnidaria</taxon>
        <taxon>Anthozoa</taxon>
        <taxon>Octocorallia</taxon>
        <taxon>Malacalcyonacea</taxon>
        <taxon>Plexauridae</taxon>
        <taxon>Paramuricea</taxon>
    </lineage>
</organism>